<dbReference type="SUPFAM" id="SSF55347">
    <property type="entry name" value="Glyceraldehyde-3-phosphate dehydrogenase-like, C-terminal domain"/>
    <property type="match status" value="1"/>
</dbReference>
<sequence length="316" mass="33893">MSTEPIRLGIVGLGAMGRRVLEVGLDHPRYAVTHAADLDPTTVARLQAAHPSVLFSTTPADVLEADVDAVYVATPPATHAALVVPALEGGKAVFCEKPLAVSAADAEAMMSASAGRPTAVNFALSDRLATRYVEQALADGLVGDVLGVEIRLHFPVWPRKFQADATWVAGREQGGFVREVFSHFAYLTDRLLGPLSVVQTRLDHRDGASEASAYGLMLAGDVPVVLTGSAGAPGPTTYEWILRGSGRSFLLRDWRELFVAEGHEWVPVELAGEEGSEYSRLSLFADLIAGRPSPELADFAAAQRVQRVVESFHEQR</sequence>
<dbReference type="InterPro" id="IPR050463">
    <property type="entry name" value="Gfo/Idh/MocA_oxidrdct_glycsds"/>
</dbReference>
<evidence type="ECO:0000313" key="3">
    <source>
        <dbReference type="EMBL" id="TDU87675.1"/>
    </source>
</evidence>
<accession>A0A4R7T7F0</accession>
<dbReference type="PANTHER" id="PTHR43818:SF11">
    <property type="entry name" value="BCDNA.GH03377"/>
    <property type="match status" value="1"/>
</dbReference>
<protein>
    <submittedName>
        <fullName evidence="3">Putative dehydrogenase</fullName>
    </submittedName>
</protein>
<evidence type="ECO:0000313" key="4">
    <source>
        <dbReference type="Proteomes" id="UP000295151"/>
    </source>
</evidence>
<proteinExistence type="predicted"/>
<dbReference type="InterPro" id="IPR036291">
    <property type="entry name" value="NAD(P)-bd_dom_sf"/>
</dbReference>
<reference evidence="3 4" key="1">
    <citation type="submission" date="2019-03" db="EMBL/GenBank/DDBJ databases">
        <title>Genomic Encyclopedia of Type Strains, Phase III (KMG-III): the genomes of soil and plant-associated and newly described type strains.</title>
        <authorList>
            <person name="Whitman W."/>
        </authorList>
    </citation>
    <scope>NUCLEOTIDE SEQUENCE [LARGE SCALE GENOMIC DNA]</scope>
    <source>
        <strain evidence="3 4">VKM Ac-2575</strain>
    </source>
</reference>
<keyword evidence="1" id="KW-0560">Oxidoreductase</keyword>
<dbReference type="PANTHER" id="PTHR43818">
    <property type="entry name" value="BCDNA.GH03377"/>
    <property type="match status" value="1"/>
</dbReference>
<dbReference type="Pfam" id="PF01408">
    <property type="entry name" value="GFO_IDH_MocA"/>
    <property type="match status" value="1"/>
</dbReference>
<dbReference type="AlphaFoldDB" id="A0A4R7T7F0"/>
<evidence type="ECO:0000256" key="1">
    <source>
        <dbReference type="ARBA" id="ARBA00023002"/>
    </source>
</evidence>
<dbReference type="RefSeq" id="WP_133977411.1">
    <property type="nucleotide sequence ID" value="NZ_SOCE01000001.1"/>
</dbReference>
<dbReference type="Gene3D" id="3.30.360.10">
    <property type="entry name" value="Dihydrodipicolinate Reductase, domain 2"/>
    <property type="match status" value="1"/>
</dbReference>
<dbReference type="GO" id="GO:0016491">
    <property type="term" value="F:oxidoreductase activity"/>
    <property type="evidence" value="ECO:0007669"/>
    <property type="project" value="UniProtKB-KW"/>
</dbReference>
<dbReference type="GO" id="GO:0000166">
    <property type="term" value="F:nucleotide binding"/>
    <property type="evidence" value="ECO:0007669"/>
    <property type="project" value="InterPro"/>
</dbReference>
<dbReference type="OrthoDB" id="9815825at2"/>
<feature type="domain" description="Gfo/Idh/MocA-like oxidoreductase N-terminal" evidence="2">
    <location>
        <begin position="6"/>
        <end position="113"/>
    </location>
</feature>
<dbReference type="Gene3D" id="3.40.50.720">
    <property type="entry name" value="NAD(P)-binding Rossmann-like Domain"/>
    <property type="match status" value="1"/>
</dbReference>
<dbReference type="EMBL" id="SOCE01000001">
    <property type="protein sequence ID" value="TDU87675.1"/>
    <property type="molecule type" value="Genomic_DNA"/>
</dbReference>
<dbReference type="SUPFAM" id="SSF51735">
    <property type="entry name" value="NAD(P)-binding Rossmann-fold domains"/>
    <property type="match status" value="1"/>
</dbReference>
<keyword evidence="4" id="KW-1185">Reference proteome</keyword>
<name>A0A4R7T7F0_9ACTN</name>
<evidence type="ECO:0000259" key="2">
    <source>
        <dbReference type="Pfam" id="PF01408"/>
    </source>
</evidence>
<dbReference type="Proteomes" id="UP000295151">
    <property type="component" value="Unassembled WGS sequence"/>
</dbReference>
<comment type="caution">
    <text evidence="3">The sequence shown here is derived from an EMBL/GenBank/DDBJ whole genome shotgun (WGS) entry which is preliminary data.</text>
</comment>
<dbReference type="InterPro" id="IPR000683">
    <property type="entry name" value="Gfo/Idh/MocA-like_OxRdtase_N"/>
</dbReference>
<organism evidence="3 4">
    <name type="scientific">Kribbella voronezhensis</name>
    <dbReference type="NCBI Taxonomy" id="2512212"/>
    <lineage>
        <taxon>Bacteria</taxon>
        <taxon>Bacillati</taxon>
        <taxon>Actinomycetota</taxon>
        <taxon>Actinomycetes</taxon>
        <taxon>Propionibacteriales</taxon>
        <taxon>Kribbellaceae</taxon>
        <taxon>Kribbella</taxon>
    </lineage>
</organism>
<gene>
    <name evidence="3" type="ORF">EV138_1202</name>
</gene>